<evidence type="ECO:0000313" key="2">
    <source>
        <dbReference type="Proteomes" id="UP000249341"/>
    </source>
</evidence>
<accession>A0A327ZK70</accession>
<dbReference type="Proteomes" id="UP000249341">
    <property type="component" value="Unassembled WGS sequence"/>
</dbReference>
<sequence>MIVLAFDTEIVASAGSALAGVAQRMADDVAVLENTVAGSGNPWGDDESGSTFAVAYQAVLGHALGALGSYVQQMGDAALSLTLQARAVAEADQASAFEISAGVT</sequence>
<keyword evidence="2" id="KW-1185">Reference proteome</keyword>
<reference evidence="1 2" key="1">
    <citation type="submission" date="2018-06" db="EMBL/GenBank/DDBJ databases">
        <title>Genomic Encyclopedia of Type Strains, Phase III (KMG-III): the genomes of soil and plant-associated and newly described type strains.</title>
        <authorList>
            <person name="Whitman W."/>
        </authorList>
    </citation>
    <scope>NUCLEOTIDE SEQUENCE [LARGE SCALE GENOMIC DNA]</scope>
    <source>
        <strain evidence="1 2">CGMCC 4.7090</strain>
    </source>
</reference>
<dbReference type="RefSeq" id="WP_146616797.1">
    <property type="nucleotide sequence ID" value="NZ_JACHWI010000005.1"/>
</dbReference>
<dbReference type="OrthoDB" id="4247883at2"/>
<dbReference type="AlphaFoldDB" id="A0A327ZK70"/>
<evidence type="ECO:0000313" key="1">
    <source>
        <dbReference type="EMBL" id="RAK37747.1"/>
    </source>
</evidence>
<comment type="caution">
    <text evidence="1">The sequence shown here is derived from an EMBL/GenBank/DDBJ whole genome shotgun (WGS) entry which is preliminary data.</text>
</comment>
<organism evidence="1 2">
    <name type="scientific">Actinoplanes lutulentus</name>
    <dbReference type="NCBI Taxonomy" id="1287878"/>
    <lineage>
        <taxon>Bacteria</taxon>
        <taxon>Bacillati</taxon>
        <taxon>Actinomycetota</taxon>
        <taxon>Actinomycetes</taxon>
        <taxon>Micromonosporales</taxon>
        <taxon>Micromonosporaceae</taxon>
        <taxon>Actinoplanes</taxon>
    </lineage>
</organism>
<protein>
    <submittedName>
        <fullName evidence="1">Uncharacterized protein</fullName>
    </submittedName>
</protein>
<gene>
    <name evidence="1" type="ORF">B0I29_10613</name>
</gene>
<dbReference type="EMBL" id="QLMJ01000006">
    <property type="protein sequence ID" value="RAK37747.1"/>
    <property type="molecule type" value="Genomic_DNA"/>
</dbReference>
<dbReference type="Gene3D" id="1.10.287.1060">
    <property type="entry name" value="ESAT-6-like"/>
    <property type="match status" value="1"/>
</dbReference>
<name>A0A327ZK70_9ACTN</name>
<proteinExistence type="predicted"/>